<dbReference type="InterPro" id="IPR023833">
    <property type="entry name" value="Signal_pept_SipW-depend-type"/>
</dbReference>
<dbReference type="EMBL" id="PFED01000076">
    <property type="protein sequence ID" value="PJE63026.1"/>
    <property type="molecule type" value="Genomic_DNA"/>
</dbReference>
<evidence type="ECO:0000313" key="1">
    <source>
        <dbReference type="EMBL" id="PJE63026.1"/>
    </source>
</evidence>
<organism evidence="1 2">
    <name type="scientific">Candidatus Roizmanbacteria bacterium CG10_big_fil_rev_8_21_14_0_10_39_6</name>
    <dbReference type="NCBI Taxonomy" id="1974853"/>
    <lineage>
        <taxon>Bacteria</taxon>
        <taxon>Candidatus Roizmaniibacteriota</taxon>
    </lineage>
</organism>
<evidence type="ECO:0000313" key="2">
    <source>
        <dbReference type="Proteomes" id="UP000229554"/>
    </source>
</evidence>
<dbReference type="NCBIfam" id="TIGR04088">
    <property type="entry name" value="cognate_SipW"/>
    <property type="match status" value="1"/>
</dbReference>
<proteinExistence type="predicted"/>
<comment type="caution">
    <text evidence="1">The sequence shown here is derived from an EMBL/GenBank/DDBJ whole genome shotgun (WGS) entry which is preliminary data.</text>
</comment>
<dbReference type="AlphaFoldDB" id="A0A2M8KSX2"/>
<dbReference type="Pfam" id="PF12389">
    <property type="entry name" value="Peptidase_M73"/>
    <property type="match status" value="1"/>
</dbReference>
<gene>
    <name evidence="1" type="ORF">COU88_01770</name>
</gene>
<accession>A0A2M8KSX2</accession>
<sequence>MKNMSKKRVLMSILLLLGLVGGVAAGTYAYFTATRTTSANRFAAGTIDLNVLSNGAAAESFVLENLGENGNISGAKVWTVKNVGTLPARLLVRLKNVVNSENGCNDPETEAESSCALDSLGELGAVVNANVSLGGINVVSTTLATAQQGKVGTDWNALTPIIIMQPGEERTVGINWATDENAYGNEVQSDSVGFDIEFRLIQQISGPSPTN</sequence>
<dbReference type="InterPro" id="IPR022121">
    <property type="entry name" value="Peptidase_M73_camelysin"/>
</dbReference>
<name>A0A2M8KSX2_9BACT</name>
<protein>
    <submittedName>
        <fullName evidence="1">Uncharacterized protein</fullName>
    </submittedName>
</protein>
<dbReference type="Proteomes" id="UP000229554">
    <property type="component" value="Unassembled WGS sequence"/>
</dbReference>
<reference evidence="2" key="1">
    <citation type="submission" date="2017-09" db="EMBL/GenBank/DDBJ databases">
        <title>Depth-based differentiation of microbial function through sediment-hosted aquifers and enrichment of novel symbionts in the deep terrestrial subsurface.</title>
        <authorList>
            <person name="Probst A.J."/>
            <person name="Ladd B."/>
            <person name="Jarett J.K."/>
            <person name="Geller-Mcgrath D.E."/>
            <person name="Sieber C.M.K."/>
            <person name="Emerson J.B."/>
            <person name="Anantharaman K."/>
            <person name="Thomas B.C."/>
            <person name="Malmstrom R."/>
            <person name="Stieglmeier M."/>
            <person name="Klingl A."/>
            <person name="Woyke T."/>
            <person name="Ryan C.M."/>
            <person name="Banfield J.F."/>
        </authorList>
    </citation>
    <scope>NUCLEOTIDE SEQUENCE [LARGE SCALE GENOMIC DNA]</scope>
</reference>